<evidence type="ECO:0000256" key="5">
    <source>
        <dbReference type="ARBA" id="ARBA00022448"/>
    </source>
</evidence>
<evidence type="ECO:0000256" key="12">
    <source>
        <dbReference type="ARBA" id="ARBA00030761"/>
    </source>
</evidence>
<keyword evidence="8" id="KW-0249">Electron transport</keyword>
<evidence type="ECO:0000256" key="2">
    <source>
        <dbReference type="ARBA" id="ARBA00004173"/>
    </source>
</evidence>
<evidence type="ECO:0000259" key="14">
    <source>
        <dbReference type="Pfam" id="PF06747"/>
    </source>
</evidence>
<sequence>MNFFQKVKKSCYEEFMQYATCLDRSSGDMAFNKCRKTQQVFDSCVKDNLGIDRPDFGYFCEARIHKSDRPAPPKPEKKVFPDATPGLPEDAPRPAAKYGSRFHWLE</sequence>
<dbReference type="Proteomes" id="UP000015102">
    <property type="component" value="Unassembled WGS sequence"/>
</dbReference>
<dbReference type="GO" id="GO:0006120">
    <property type="term" value="P:mitochondrial electron transport, NADH to ubiquinone"/>
    <property type="evidence" value="ECO:0007669"/>
    <property type="project" value="InterPro"/>
</dbReference>
<evidence type="ECO:0000256" key="11">
    <source>
        <dbReference type="ARBA" id="ARBA00030127"/>
    </source>
</evidence>
<evidence type="ECO:0000313" key="15">
    <source>
        <dbReference type="EnsemblMetazoa" id="MESCA006539-PA"/>
    </source>
</evidence>
<keyword evidence="5" id="KW-0813">Transport</keyword>
<feature type="compositionally biased region" description="Basic and acidic residues" evidence="13">
    <location>
        <begin position="66"/>
        <end position="80"/>
    </location>
</feature>
<dbReference type="AlphaFoldDB" id="T1GS89"/>
<evidence type="ECO:0000256" key="13">
    <source>
        <dbReference type="SAM" id="MobiDB-lite"/>
    </source>
</evidence>
<reference evidence="16" key="1">
    <citation type="submission" date="2013-02" db="EMBL/GenBank/DDBJ databases">
        <authorList>
            <person name="Hughes D."/>
        </authorList>
    </citation>
    <scope>NUCLEOTIDE SEQUENCE</scope>
    <source>
        <strain>Durham</strain>
        <strain evidence="16">NC isolate 2 -- Noor lab</strain>
    </source>
</reference>
<dbReference type="PANTHER" id="PTHR13344">
    <property type="entry name" value="NADH-UBIQUINONE OXIDOREDUCTASE"/>
    <property type="match status" value="1"/>
</dbReference>
<dbReference type="PANTHER" id="PTHR13344:SF0">
    <property type="entry name" value="NADH DEHYDROGENASE [UBIQUINONE] 1 ALPHA SUBCOMPLEX SUBUNIT 8"/>
    <property type="match status" value="1"/>
</dbReference>
<dbReference type="InterPro" id="IPR010625">
    <property type="entry name" value="CHCH"/>
</dbReference>
<keyword evidence="6" id="KW-0679">Respiratory chain</keyword>
<dbReference type="GO" id="GO:0005739">
    <property type="term" value="C:mitochondrion"/>
    <property type="evidence" value="ECO:0007669"/>
    <property type="project" value="UniProtKB-SubCell"/>
</dbReference>
<evidence type="ECO:0000256" key="7">
    <source>
        <dbReference type="ARBA" id="ARBA00022737"/>
    </source>
</evidence>
<evidence type="ECO:0000256" key="10">
    <source>
        <dbReference type="ARBA" id="ARBA00023157"/>
    </source>
</evidence>
<dbReference type="InterPro" id="IPR016680">
    <property type="entry name" value="NDUFA8"/>
</dbReference>
<protein>
    <recommendedName>
        <fullName evidence="4">NADH dehydrogenase [ubiquinone] 1 alpha subcomplex subunit 8</fullName>
    </recommendedName>
    <alternativeName>
        <fullName evidence="11">Complex I-19kD</fullName>
    </alternativeName>
    <alternativeName>
        <fullName evidence="12">NADH-ubiquinone oxidoreductase 19 kDa subunit</fullName>
    </alternativeName>
</protein>
<evidence type="ECO:0000256" key="9">
    <source>
        <dbReference type="ARBA" id="ARBA00023128"/>
    </source>
</evidence>
<dbReference type="EMBL" id="CAQQ02130316">
    <property type="status" value="NOT_ANNOTATED_CDS"/>
    <property type="molecule type" value="Genomic_DNA"/>
</dbReference>
<organism evidence="15 16">
    <name type="scientific">Megaselia scalaris</name>
    <name type="common">Humpbacked fly</name>
    <name type="synonym">Phora scalaris</name>
    <dbReference type="NCBI Taxonomy" id="36166"/>
    <lineage>
        <taxon>Eukaryota</taxon>
        <taxon>Metazoa</taxon>
        <taxon>Ecdysozoa</taxon>
        <taxon>Arthropoda</taxon>
        <taxon>Hexapoda</taxon>
        <taxon>Insecta</taxon>
        <taxon>Pterygota</taxon>
        <taxon>Neoptera</taxon>
        <taxon>Endopterygota</taxon>
        <taxon>Diptera</taxon>
        <taxon>Brachycera</taxon>
        <taxon>Muscomorpha</taxon>
        <taxon>Platypezoidea</taxon>
        <taxon>Phoridae</taxon>
        <taxon>Megaseliini</taxon>
        <taxon>Megaselia</taxon>
    </lineage>
</organism>
<dbReference type="HOGENOM" id="CLU_081931_2_0_1"/>
<keyword evidence="16" id="KW-1185">Reference proteome</keyword>
<keyword evidence="10" id="KW-1015">Disulfide bond</keyword>
<evidence type="ECO:0000256" key="3">
    <source>
        <dbReference type="ARBA" id="ARBA00010705"/>
    </source>
</evidence>
<dbReference type="PROSITE" id="PS51808">
    <property type="entry name" value="CHCH"/>
    <property type="match status" value="1"/>
</dbReference>
<accession>T1GS89</accession>
<evidence type="ECO:0000256" key="6">
    <source>
        <dbReference type="ARBA" id="ARBA00022660"/>
    </source>
</evidence>
<evidence type="ECO:0000256" key="8">
    <source>
        <dbReference type="ARBA" id="ARBA00022982"/>
    </source>
</evidence>
<reference evidence="15" key="2">
    <citation type="submission" date="2015-06" db="UniProtKB">
        <authorList>
            <consortium name="EnsemblMetazoa"/>
        </authorList>
    </citation>
    <scope>IDENTIFICATION</scope>
</reference>
<evidence type="ECO:0000313" key="16">
    <source>
        <dbReference type="Proteomes" id="UP000015102"/>
    </source>
</evidence>
<dbReference type="Pfam" id="PF06747">
    <property type="entry name" value="CHCH"/>
    <property type="match status" value="1"/>
</dbReference>
<name>T1GS89_MEGSC</name>
<comment type="function">
    <text evidence="1">Accessory subunit of the mitochondrial membrane respiratory chain NADH dehydrogenase (Complex I), that is believed not to be involved in catalysis. Complex I functions in the transfer of electrons from NADH to the respiratory chain. The immediate electron acceptor for the enzyme is believed to be ubiquinone.</text>
</comment>
<proteinExistence type="inferred from homology"/>
<keyword evidence="9" id="KW-0496">Mitochondrion</keyword>
<comment type="similarity">
    <text evidence="3">Belongs to the complex I NDUFA8 subunit family.</text>
</comment>
<feature type="region of interest" description="Disordered" evidence="13">
    <location>
        <begin position="66"/>
        <end position="106"/>
    </location>
</feature>
<evidence type="ECO:0000256" key="1">
    <source>
        <dbReference type="ARBA" id="ARBA00003195"/>
    </source>
</evidence>
<dbReference type="STRING" id="36166.T1GS89"/>
<keyword evidence="7" id="KW-0677">Repeat</keyword>
<comment type="subcellular location">
    <subcellularLocation>
        <location evidence="2">Mitochondrion</location>
    </subcellularLocation>
</comment>
<feature type="domain" description="CHCH" evidence="14">
    <location>
        <begin position="11"/>
        <end position="46"/>
    </location>
</feature>
<evidence type="ECO:0000256" key="4">
    <source>
        <dbReference type="ARBA" id="ARBA00016384"/>
    </source>
</evidence>
<dbReference type="EnsemblMetazoa" id="MESCA006539-RA">
    <property type="protein sequence ID" value="MESCA006539-PA"/>
    <property type="gene ID" value="MESCA006539"/>
</dbReference>
<dbReference type="OMA" id="TIPENDY"/>